<name>A0A0F9ACI1_9ZZZZ</name>
<reference evidence="1" key="1">
    <citation type="journal article" date="2015" name="Nature">
        <title>Complex archaea that bridge the gap between prokaryotes and eukaryotes.</title>
        <authorList>
            <person name="Spang A."/>
            <person name="Saw J.H."/>
            <person name="Jorgensen S.L."/>
            <person name="Zaremba-Niedzwiedzka K."/>
            <person name="Martijn J."/>
            <person name="Lind A.E."/>
            <person name="van Eijk R."/>
            <person name="Schleper C."/>
            <person name="Guy L."/>
            <person name="Ettema T.J."/>
        </authorList>
    </citation>
    <scope>NUCLEOTIDE SEQUENCE</scope>
</reference>
<gene>
    <name evidence="1" type="ORF">LCGC14_2929480</name>
</gene>
<comment type="caution">
    <text evidence="1">The sequence shown here is derived from an EMBL/GenBank/DDBJ whole genome shotgun (WGS) entry which is preliminary data.</text>
</comment>
<proteinExistence type="predicted"/>
<dbReference type="Gene3D" id="2.40.40.20">
    <property type="match status" value="1"/>
</dbReference>
<evidence type="ECO:0000313" key="1">
    <source>
        <dbReference type="EMBL" id="KKK69891.1"/>
    </source>
</evidence>
<organism evidence="1">
    <name type="scientific">marine sediment metagenome</name>
    <dbReference type="NCBI Taxonomy" id="412755"/>
    <lineage>
        <taxon>unclassified sequences</taxon>
        <taxon>metagenomes</taxon>
        <taxon>ecological metagenomes</taxon>
    </lineage>
</organism>
<feature type="non-terminal residue" evidence="1">
    <location>
        <position position="68"/>
    </location>
</feature>
<accession>A0A0F9ACI1</accession>
<dbReference type="InterPro" id="IPR009010">
    <property type="entry name" value="Asp_de-COase-like_dom_sf"/>
</dbReference>
<dbReference type="EMBL" id="LAZR01058437">
    <property type="protein sequence ID" value="KKK69891.1"/>
    <property type="molecule type" value="Genomic_DNA"/>
</dbReference>
<sequence length="68" mass="7395">MHGLTVDELHLIATKTLKMLNAQVNSRDIIDTPEVKTHPATLANLEFKTGDQVLVESATGNVRARLSA</sequence>
<dbReference type="AlphaFoldDB" id="A0A0F9ACI1"/>
<dbReference type="SUPFAM" id="SSF50692">
    <property type="entry name" value="ADC-like"/>
    <property type="match status" value="1"/>
</dbReference>
<protein>
    <submittedName>
        <fullName evidence="1">Uncharacterized protein</fullName>
    </submittedName>
</protein>